<feature type="transmembrane region" description="Helical" evidence="11">
    <location>
        <begin position="601"/>
        <end position="620"/>
    </location>
</feature>
<evidence type="ECO:0000256" key="5">
    <source>
        <dbReference type="ARBA" id="ARBA00022679"/>
    </source>
</evidence>
<keyword evidence="8 11" id="KW-1133">Transmembrane helix</keyword>
<organism evidence="12 13">
    <name type="scientific">Choanephora cucurbitarum</name>
    <dbReference type="NCBI Taxonomy" id="101091"/>
    <lineage>
        <taxon>Eukaryota</taxon>
        <taxon>Fungi</taxon>
        <taxon>Fungi incertae sedis</taxon>
        <taxon>Mucoromycota</taxon>
        <taxon>Mucoromycotina</taxon>
        <taxon>Mucoromycetes</taxon>
        <taxon>Mucorales</taxon>
        <taxon>Mucorineae</taxon>
        <taxon>Choanephoraceae</taxon>
        <taxon>Choanephoroideae</taxon>
        <taxon>Choanephora</taxon>
    </lineage>
</organism>
<keyword evidence="10" id="KW-0325">Glycoprotein</keyword>
<dbReference type="SUPFAM" id="SSF53649">
    <property type="entry name" value="Alkaline phosphatase-like"/>
    <property type="match status" value="1"/>
</dbReference>
<dbReference type="GO" id="GO:0006506">
    <property type="term" value="P:GPI anchor biosynthetic process"/>
    <property type="evidence" value="ECO:0007669"/>
    <property type="project" value="UniProtKB-UniPathway"/>
</dbReference>
<keyword evidence="9 11" id="KW-0472">Membrane</keyword>
<dbReference type="GO" id="GO:0005789">
    <property type="term" value="C:endoplasmic reticulum membrane"/>
    <property type="evidence" value="ECO:0007669"/>
    <property type="project" value="UniProtKB-SubCell"/>
</dbReference>
<dbReference type="InterPro" id="IPR037675">
    <property type="entry name" value="PIG-O_N"/>
</dbReference>
<proteinExistence type="inferred from homology"/>
<keyword evidence="7" id="KW-0256">Endoplasmic reticulum</keyword>
<evidence type="ECO:0000313" key="13">
    <source>
        <dbReference type="Proteomes" id="UP000093000"/>
    </source>
</evidence>
<evidence type="ECO:0000256" key="4">
    <source>
        <dbReference type="ARBA" id="ARBA00022502"/>
    </source>
</evidence>
<dbReference type="FunCoup" id="A0A1C7NIH0">
    <property type="interactions" value="187"/>
</dbReference>
<dbReference type="OrthoDB" id="272139at2759"/>
<name>A0A1C7NIH0_9FUNG</name>
<feature type="transmembrane region" description="Helical" evidence="11">
    <location>
        <begin position="700"/>
        <end position="718"/>
    </location>
</feature>
<evidence type="ECO:0000256" key="9">
    <source>
        <dbReference type="ARBA" id="ARBA00023136"/>
    </source>
</evidence>
<comment type="caution">
    <text evidence="12">The sequence shown here is derived from an EMBL/GenBank/DDBJ whole genome shotgun (WGS) entry which is preliminary data.</text>
</comment>
<dbReference type="InParanoid" id="A0A1C7NIH0"/>
<dbReference type="CDD" id="cd16023">
    <property type="entry name" value="GPI_EPT_3"/>
    <property type="match status" value="1"/>
</dbReference>
<feature type="transmembrane region" description="Helical" evidence="11">
    <location>
        <begin position="805"/>
        <end position="830"/>
    </location>
</feature>
<keyword evidence="5 12" id="KW-0808">Transferase</keyword>
<comment type="similarity">
    <text evidence="3">Belongs to the PIGG/PIGN/PIGO family. PIGO subfamily.</text>
</comment>
<feature type="transmembrane region" description="Helical" evidence="11">
    <location>
        <begin position="647"/>
        <end position="666"/>
    </location>
</feature>
<dbReference type="STRING" id="101091.A0A1C7NIH0"/>
<accession>A0A1C7NIH0</accession>
<keyword evidence="4" id="KW-0337">GPI-anchor biosynthesis</keyword>
<feature type="transmembrane region" description="Helical" evidence="11">
    <location>
        <begin position="881"/>
        <end position="905"/>
    </location>
</feature>
<feature type="transmembrane region" description="Helical" evidence="11">
    <location>
        <begin position="957"/>
        <end position="977"/>
    </location>
</feature>
<evidence type="ECO:0000256" key="3">
    <source>
        <dbReference type="ARBA" id="ARBA00008695"/>
    </source>
</evidence>
<evidence type="ECO:0000313" key="12">
    <source>
        <dbReference type="EMBL" id="OBZ88818.1"/>
    </source>
</evidence>
<comment type="pathway">
    <text evidence="2">Glycolipid biosynthesis; glycosylphosphatidylinositol-anchor biosynthesis.</text>
</comment>
<evidence type="ECO:0000256" key="1">
    <source>
        <dbReference type="ARBA" id="ARBA00004477"/>
    </source>
</evidence>
<dbReference type="PANTHER" id="PTHR23071:SF1">
    <property type="entry name" value="GPI ETHANOLAMINE PHOSPHATE TRANSFERASE 3"/>
    <property type="match status" value="1"/>
</dbReference>
<dbReference type="InterPro" id="IPR039524">
    <property type="entry name" value="PIGO/GPI13"/>
</dbReference>
<reference evidence="12 13" key="1">
    <citation type="submission" date="2016-03" db="EMBL/GenBank/DDBJ databases">
        <title>Choanephora cucurbitarum.</title>
        <authorList>
            <person name="Min B."/>
            <person name="Park H."/>
            <person name="Park J.-H."/>
            <person name="Shin H.-D."/>
            <person name="Choi I.-G."/>
        </authorList>
    </citation>
    <scope>NUCLEOTIDE SEQUENCE [LARGE SCALE GENOMIC DNA]</scope>
    <source>
        <strain evidence="12 13">KUS-F28377</strain>
    </source>
</reference>
<dbReference type="Pfam" id="PF01663">
    <property type="entry name" value="Phosphodiest"/>
    <property type="match status" value="1"/>
</dbReference>
<dbReference type="PANTHER" id="PTHR23071">
    <property type="entry name" value="PHOSPHATIDYLINOSITOL GLYCAN"/>
    <property type="match status" value="1"/>
</dbReference>
<feature type="transmembrane region" description="Helical" evidence="11">
    <location>
        <begin position="842"/>
        <end position="861"/>
    </location>
</feature>
<comment type="subcellular location">
    <subcellularLocation>
        <location evidence="1">Endoplasmic reticulum membrane</location>
        <topology evidence="1">Multi-pass membrane protein</topology>
    </subcellularLocation>
</comment>
<evidence type="ECO:0000256" key="11">
    <source>
        <dbReference type="SAM" id="Phobius"/>
    </source>
</evidence>
<feature type="transmembrane region" description="Helical" evidence="11">
    <location>
        <begin position="925"/>
        <end position="945"/>
    </location>
</feature>
<feature type="transmembrane region" description="Helical" evidence="11">
    <location>
        <begin position="520"/>
        <end position="541"/>
    </location>
</feature>
<feature type="transmembrane region" description="Helical" evidence="11">
    <location>
        <begin position="561"/>
        <end position="580"/>
    </location>
</feature>
<dbReference type="InterPro" id="IPR017850">
    <property type="entry name" value="Alkaline_phosphatase_core_sf"/>
</dbReference>
<evidence type="ECO:0000256" key="7">
    <source>
        <dbReference type="ARBA" id="ARBA00022824"/>
    </source>
</evidence>
<dbReference type="Gene3D" id="3.40.720.10">
    <property type="entry name" value="Alkaline Phosphatase, subunit A"/>
    <property type="match status" value="1"/>
</dbReference>
<dbReference type="AlphaFoldDB" id="A0A1C7NIH0"/>
<evidence type="ECO:0000256" key="10">
    <source>
        <dbReference type="ARBA" id="ARBA00023180"/>
    </source>
</evidence>
<sequence>MQIRIQPSLGVVLTLLTCLQAFGLYLFLKGFLLTRQTFDLKGHSYSAWDRFPLHQSSQPFQPILTQSIKATPFKRTIVVLIDALRFDFVAPSNATSFFAHQLPILHTLHQSSQAQLYQFRADPPTTTMQRVKGLMTGSLPTFIDAGSNFASSAVGEDHLLNHIQRHYPNIYLMGDDTWVSLFPSIFHQPNRTFDSDSFKMLDLDSVDNHILTHLWPTLEKSDDWQFLVAHFLGVDHCGHTHGPSDPHMERKLNQMNVVIERLLKYVDQDTLLVVMGDHGMSVEGDHGGESVEELMSTLFLYSGRSLGTSDPYFQQLNRRIHQSRAKQLNYDLDTISQRLLYDAHQYPVVAQIHLVPTLAYLLQVPIPFGNLGALIPDVLTSDQQSSRPRILLYMVEQFRMNALQVYDYLEKYAASTRQLDFSLAKLSPLKQHLYRADAQMLELFQNNQFLQQLDSDQDTYLDQLEEALFAYDAFLISTIKYCESIWAQFDTGCMALGIVLLGASLVTALMLVIQHGFKTSSLSLCLTPCSILTVGLLITYARHTLLDDWIIQQGWFEKMEWSDWIGASLALTLCSLVFHLEVDLSRIQQTAFWRKVDWPMLLLISLLQSSTLGSNSFVVWEDRGTVFVLGTLCLIWMIRNLSSTPQWHALPIFQAVGPPLAFFMLVRLTSMTGQCREEQFPFCDYFHSGQLIFEQSERGYISFALLIITFTLLVHFGAELGRTVNMVVGGLYQVSSIIVFYRTVYEIFSRMLDTGAEQKSDLALMIQKYIEVYLPRAVYGLFLLNVCLTYLQLRQRSARFYWSLFVLMTPVLGLLQRPVASTIILATPLFIDLLCQGSKDSLLIRLALLHFLGSHLFFVTGHQATSTSLPWKAAFVGFEEMHYYTGMILVTLSTLSGYLLTWTGWSVLLKEAQEKHTGEVPKHTLYLLTLLQTVPSFLCAVFVFVLRRHLMTWKIFAPRFLFQVLLQIGAHIAAIVLERCL</sequence>
<protein>
    <submittedName>
        <fullName evidence="12">GPI ethanolamine phosphate transferase 3</fullName>
    </submittedName>
</protein>
<evidence type="ECO:0000256" key="2">
    <source>
        <dbReference type="ARBA" id="ARBA00004687"/>
    </source>
</evidence>
<feature type="transmembrane region" description="Helical" evidence="11">
    <location>
        <begin position="494"/>
        <end position="513"/>
    </location>
</feature>
<keyword evidence="6 11" id="KW-0812">Transmembrane</keyword>
<feature type="transmembrane region" description="Helical" evidence="11">
    <location>
        <begin position="773"/>
        <end position="793"/>
    </location>
</feature>
<dbReference type="UniPathway" id="UPA00196"/>
<dbReference type="EMBL" id="LUGH01000129">
    <property type="protein sequence ID" value="OBZ88818.1"/>
    <property type="molecule type" value="Genomic_DNA"/>
</dbReference>
<evidence type="ECO:0000256" key="8">
    <source>
        <dbReference type="ARBA" id="ARBA00022989"/>
    </source>
</evidence>
<evidence type="ECO:0000256" key="6">
    <source>
        <dbReference type="ARBA" id="ARBA00022692"/>
    </source>
</evidence>
<dbReference type="GO" id="GO:0051377">
    <property type="term" value="F:mannose-ethanolamine phosphotransferase activity"/>
    <property type="evidence" value="ECO:0007669"/>
    <property type="project" value="InterPro"/>
</dbReference>
<dbReference type="Proteomes" id="UP000093000">
    <property type="component" value="Unassembled WGS sequence"/>
</dbReference>
<keyword evidence="13" id="KW-1185">Reference proteome</keyword>
<gene>
    <name evidence="12" type="primary">PIGO</name>
    <name evidence="12" type="ORF">A0J61_03132</name>
</gene>
<dbReference type="InterPro" id="IPR002591">
    <property type="entry name" value="Phosphodiest/P_Trfase"/>
</dbReference>